<evidence type="ECO:0000259" key="1">
    <source>
        <dbReference type="Pfam" id="PF04471"/>
    </source>
</evidence>
<feature type="domain" description="Novel STAND NTPase 3" evidence="2">
    <location>
        <begin position="172"/>
        <end position="329"/>
    </location>
</feature>
<dbReference type="Pfam" id="PF04471">
    <property type="entry name" value="Mrr_cat"/>
    <property type="match status" value="1"/>
</dbReference>
<dbReference type="GO" id="GO:0009307">
    <property type="term" value="P:DNA restriction-modification system"/>
    <property type="evidence" value="ECO:0007669"/>
    <property type="project" value="InterPro"/>
</dbReference>
<dbReference type="InterPro" id="IPR049050">
    <property type="entry name" value="nSTAND3"/>
</dbReference>
<feature type="domain" description="Restriction endonuclease type IV Mrr" evidence="1">
    <location>
        <begin position="9"/>
        <end position="98"/>
    </location>
</feature>
<dbReference type="EMBL" id="CP063414">
    <property type="protein sequence ID" value="UOE75842.1"/>
    <property type="molecule type" value="Genomic_DNA"/>
</dbReference>
<organism evidence="3 4">
    <name type="scientific">Parageobacillus thermoglucosidasius</name>
    <name type="common">Geobacillus thermoglucosidasius</name>
    <dbReference type="NCBI Taxonomy" id="1426"/>
    <lineage>
        <taxon>Bacteria</taxon>
        <taxon>Bacillati</taxon>
        <taxon>Bacillota</taxon>
        <taxon>Bacilli</taxon>
        <taxon>Bacillales</taxon>
        <taxon>Anoxybacillaceae</taxon>
        <taxon>Parageobacillus</taxon>
    </lineage>
</organism>
<keyword evidence="3" id="KW-0255">Endonuclease</keyword>
<dbReference type="Gene3D" id="3.40.1350.10">
    <property type="match status" value="1"/>
</dbReference>
<keyword evidence="3" id="KW-0378">Hydrolase</keyword>
<dbReference type="Gene3D" id="3.40.50.300">
    <property type="entry name" value="P-loop containing nucleotide triphosphate hydrolases"/>
    <property type="match status" value="1"/>
</dbReference>
<dbReference type="Proteomes" id="UP001058458">
    <property type="component" value="Chromosome"/>
</dbReference>
<evidence type="ECO:0000313" key="4">
    <source>
        <dbReference type="Proteomes" id="UP001058458"/>
    </source>
</evidence>
<protein>
    <submittedName>
        <fullName evidence="3">Restriction endonuclease</fullName>
    </submittedName>
</protein>
<evidence type="ECO:0000313" key="3">
    <source>
        <dbReference type="EMBL" id="UOE75842.1"/>
    </source>
</evidence>
<dbReference type="InterPro" id="IPR011856">
    <property type="entry name" value="tRNA_endonuc-like_dom_sf"/>
</dbReference>
<reference evidence="3" key="1">
    <citation type="submission" date="2020-10" db="EMBL/GenBank/DDBJ databases">
        <authorList>
            <person name="Delgado J.A."/>
            <person name="Gonzalez J.M."/>
        </authorList>
    </citation>
    <scope>NUCLEOTIDE SEQUENCE</scope>
    <source>
        <strain evidence="3">23.6</strain>
    </source>
</reference>
<keyword evidence="3" id="KW-0540">Nuclease</keyword>
<dbReference type="GO" id="GO:0004519">
    <property type="term" value="F:endonuclease activity"/>
    <property type="evidence" value="ECO:0007669"/>
    <property type="project" value="UniProtKB-KW"/>
</dbReference>
<dbReference type="InterPro" id="IPR007560">
    <property type="entry name" value="Restrct_endonuc_IV_Mrr"/>
</dbReference>
<dbReference type="SUPFAM" id="SSF52980">
    <property type="entry name" value="Restriction endonuclease-like"/>
    <property type="match status" value="1"/>
</dbReference>
<dbReference type="RefSeq" id="WP_256833267.1">
    <property type="nucleotide sequence ID" value="NZ_CP063414.1"/>
</dbReference>
<sequence>MRKYDFSVLSPDEFELLCKDLLEVERNITLENFKTGKDGGIDLRYTTSKNENIVIQCKRYSDFNKLKNTLKKEVDKVRKLNPEKYIIMTSVDLSPQNKEDILKLFEGYIKSTSDIIGGDELNSLLQKHEKLEMKHYKLWLSSTNILQKIVNNNILNRSQFTEQQIKDRVKVYVQNESFIKAQEILNKNGFIILSGNPGVGKTTLAEMLSYSYIARGYDFFEISDDIEEAEKVFEIGKEQIFYYDDFLGRNFLEKDLSKNEDKRILQFINKVMSYKNKKLIMTTREYILRQAQIKYELLNDKQIDISKYIINVENYSKFIKAKILYNHLFFSSVPEEYIRKIVEGKHYKKIINHPNYNPRIISLMTNNLILSDISADSYPDEFLKKLDYPDAIWQHAFENQIEEYSQYILYSLTVCGEKVLLSTLEKNFNEINKKQNNKFTHGAFRKAIKELEKTFISINKDLFGQYYVSFQNPSIKDFLIKYISNNDSIIEFLWETTLLIKPLLNAFTLDNENHERKIKINPLIMQRLAKIVSNRFNEFLDCDSEDSKLDSLRRATEFFTIENYPELKKLLVDTIKKIEKPYLLVNRTDYLYLLRKFYNILKSSIDYEAILFDIINNTQYYDELDSILYIKDAFPEIFKIIQDKLDIPSIVEDILEHTINEAKYDKDYWDESQLQEALDLCSEISEILNIDVYHFSSKLEDLITELEEYYNREPDIDDFILDDERYYGYQEDKEIESLFNTLLEPEDN</sequence>
<dbReference type="SUPFAM" id="SSF52540">
    <property type="entry name" value="P-loop containing nucleoside triphosphate hydrolases"/>
    <property type="match status" value="1"/>
</dbReference>
<name>A0AB38QZE2_PARTM</name>
<accession>A0AB38QZE2</accession>
<dbReference type="InterPro" id="IPR011335">
    <property type="entry name" value="Restrct_endonuc-II-like"/>
</dbReference>
<proteinExistence type="predicted"/>
<gene>
    <name evidence="3" type="ORF">IMI45_16345</name>
</gene>
<dbReference type="InterPro" id="IPR027417">
    <property type="entry name" value="P-loop_NTPase"/>
</dbReference>
<dbReference type="AlphaFoldDB" id="A0AB38QZE2"/>
<evidence type="ECO:0000259" key="2">
    <source>
        <dbReference type="Pfam" id="PF20720"/>
    </source>
</evidence>
<dbReference type="GO" id="GO:0003677">
    <property type="term" value="F:DNA binding"/>
    <property type="evidence" value="ECO:0007669"/>
    <property type="project" value="InterPro"/>
</dbReference>
<dbReference type="Pfam" id="PF20720">
    <property type="entry name" value="nSTAND3"/>
    <property type="match status" value="1"/>
</dbReference>